<protein>
    <recommendedName>
        <fullName evidence="3">Lipoprotein</fullName>
    </recommendedName>
</protein>
<dbReference type="Proteomes" id="UP000466586">
    <property type="component" value="Unassembled WGS sequence"/>
</dbReference>
<name>A0A7K1Y4W1_9SPHI</name>
<accession>A0A7K1Y4W1</accession>
<gene>
    <name evidence="1" type="ORF">GS399_01405</name>
</gene>
<evidence type="ECO:0000313" key="1">
    <source>
        <dbReference type="EMBL" id="MXV49612.1"/>
    </source>
</evidence>
<sequence>MKKISEHIKISISGFLAIAAWTSFLTSSCKTEIYRSKNQVKKIYVSEFKLVYVESVLKKSFNNSISIQEILNEDKSGFTEPILTLEDHKFIDSLTTTECRNLQIDSANSIGRTAEGSEGKHVLSFIIEKIESRDLQHLAKKRYKIAKGHGNFAYW</sequence>
<organism evidence="1 2">
    <name type="scientific">Hufsiella arboris</name>
    <dbReference type="NCBI Taxonomy" id="2695275"/>
    <lineage>
        <taxon>Bacteria</taxon>
        <taxon>Pseudomonadati</taxon>
        <taxon>Bacteroidota</taxon>
        <taxon>Sphingobacteriia</taxon>
        <taxon>Sphingobacteriales</taxon>
        <taxon>Sphingobacteriaceae</taxon>
        <taxon>Hufsiella</taxon>
    </lineage>
</organism>
<dbReference type="PROSITE" id="PS51257">
    <property type="entry name" value="PROKAR_LIPOPROTEIN"/>
    <property type="match status" value="1"/>
</dbReference>
<evidence type="ECO:0000313" key="2">
    <source>
        <dbReference type="Proteomes" id="UP000466586"/>
    </source>
</evidence>
<evidence type="ECO:0008006" key="3">
    <source>
        <dbReference type="Google" id="ProtNLM"/>
    </source>
</evidence>
<dbReference type="AlphaFoldDB" id="A0A7K1Y4W1"/>
<proteinExistence type="predicted"/>
<dbReference type="EMBL" id="WVHT01000001">
    <property type="protein sequence ID" value="MXV49612.1"/>
    <property type="molecule type" value="Genomic_DNA"/>
</dbReference>
<dbReference type="RefSeq" id="WP_160842791.1">
    <property type="nucleotide sequence ID" value="NZ_WVHT01000001.1"/>
</dbReference>
<keyword evidence="2" id="KW-1185">Reference proteome</keyword>
<reference evidence="1 2" key="1">
    <citation type="submission" date="2019-11" db="EMBL/GenBank/DDBJ databases">
        <title>Pedobacter sp. HMF7647 Genome sequencing and assembly.</title>
        <authorList>
            <person name="Kang H."/>
            <person name="Kim H."/>
            <person name="Joh K."/>
        </authorList>
    </citation>
    <scope>NUCLEOTIDE SEQUENCE [LARGE SCALE GENOMIC DNA]</scope>
    <source>
        <strain evidence="1 2">HMF7647</strain>
    </source>
</reference>
<comment type="caution">
    <text evidence="1">The sequence shown here is derived from an EMBL/GenBank/DDBJ whole genome shotgun (WGS) entry which is preliminary data.</text>
</comment>